<keyword evidence="1" id="KW-0472">Membrane</keyword>
<proteinExistence type="predicted"/>
<feature type="transmembrane region" description="Helical" evidence="1">
    <location>
        <begin position="89"/>
        <end position="112"/>
    </location>
</feature>
<keyword evidence="1" id="KW-1133">Transmembrane helix</keyword>
<evidence type="ECO:0000313" key="3">
    <source>
        <dbReference type="Proteomes" id="UP000004933"/>
    </source>
</evidence>
<dbReference type="InterPro" id="IPR012507">
    <property type="entry name" value="YibE_F"/>
</dbReference>
<protein>
    <submittedName>
        <fullName evidence="2">YibE/F-like protein</fullName>
    </submittedName>
</protein>
<feature type="transmembrane region" description="Helical" evidence="1">
    <location>
        <begin position="35"/>
        <end position="53"/>
    </location>
</feature>
<feature type="transmembrane region" description="Helical" evidence="1">
    <location>
        <begin position="12"/>
        <end position="30"/>
    </location>
</feature>
<dbReference type="Proteomes" id="UP000004933">
    <property type="component" value="Unassembled WGS sequence"/>
</dbReference>
<dbReference type="PANTHER" id="PTHR41771">
    <property type="entry name" value="MEMBRANE PROTEIN-RELATED"/>
    <property type="match status" value="1"/>
</dbReference>
<feature type="transmembrane region" description="Helical" evidence="1">
    <location>
        <begin position="59"/>
        <end position="80"/>
    </location>
</feature>
<evidence type="ECO:0000313" key="2">
    <source>
        <dbReference type="EMBL" id="EFU88737.1"/>
    </source>
</evidence>
<reference evidence="2 3" key="1">
    <citation type="submission" date="2010-09" db="EMBL/GenBank/DDBJ databases">
        <authorList>
            <person name="Weinstock G."/>
            <person name="Sodergren E."/>
            <person name="Clifton S."/>
            <person name="Fulton L."/>
            <person name="Fulton B."/>
            <person name="Courtney L."/>
            <person name="Fronick C."/>
            <person name="Harrison M."/>
            <person name="Strong C."/>
            <person name="Farmer C."/>
            <person name="Delahaunty K."/>
            <person name="Markovic C."/>
            <person name="Hall O."/>
            <person name="Minx P."/>
            <person name="Tomlinson C."/>
            <person name="Mitreva M."/>
            <person name="Hou S."/>
            <person name="Chen J."/>
            <person name="Wollam A."/>
            <person name="Pepin K.H."/>
            <person name="Johnson M."/>
            <person name="Bhonagiri V."/>
            <person name="Zhang X."/>
            <person name="Suruliraj S."/>
            <person name="Warren W."/>
            <person name="Chinwalla A."/>
            <person name="Mardis E.R."/>
            <person name="Wilson R.K."/>
        </authorList>
    </citation>
    <scope>NUCLEOTIDE SEQUENCE [LARGE SCALE GENOMIC DNA]</scope>
    <source>
        <strain evidence="2 3">TX0630</strain>
    </source>
</reference>
<name>A0ABC9P1B1_ENTFL</name>
<dbReference type="PANTHER" id="PTHR41771:SF1">
    <property type="entry name" value="MEMBRANE PROTEIN"/>
    <property type="match status" value="1"/>
</dbReference>
<feature type="non-terminal residue" evidence="2">
    <location>
        <position position="1"/>
    </location>
</feature>
<sequence>FYTIIRTLSKQMNVISLLVIIFIFISIIIFKNNSFYFISGLFLNIVIFIGYLIAISLHISVYLVTFVSFLLMTIVILYWINGRNAKTKLAFICVIFFLVTFTIVSLPLITALKTQGFSSEELIELANFDLNVDIPFSELNVSIILISFSGAVIDGSMAICSSTYEIYTKNPDLTFKELFNSSFNVVIEVLNSTIYTLLFAFIASNFALVIYLQDLNYSFLELINSKIFVGELLVSILTGCAGILILPLSCLLGSWILKKRFHTLY</sequence>
<gene>
    <name evidence="2" type="ORF">HMPREF9511_03308</name>
</gene>
<dbReference type="Pfam" id="PF07907">
    <property type="entry name" value="YibE_F"/>
    <property type="match status" value="1"/>
</dbReference>
<feature type="transmembrane region" description="Helical" evidence="1">
    <location>
        <begin position="185"/>
        <end position="212"/>
    </location>
</feature>
<comment type="caution">
    <text evidence="2">The sequence shown here is derived from an EMBL/GenBank/DDBJ whole genome shotgun (WGS) entry which is preliminary data.</text>
</comment>
<organism evidence="2 3">
    <name type="scientific">Enterococcus faecalis TX0630</name>
    <dbReference type="NCBI Taxonomy" id="749508"/>
    <lineage>
        <taxon>Bacteria</taxon>
        <taxon>Bacillati</taxon>
        <taxon>Bacillota</taxon>
        <taxon>Bacilli</taxon>
        <taxon>Lactobacillales</taxon>
        <taxon>Enterococcaceae</taxon>
        <taxon>Enterococcus</taxon>
    </lineage>
</organism>
<keyword evidence="1" id="KW-0812">Transmembrane</keyword>
<feature type="transmembrane region" description="Helical" evidence="1">
    <location>
        <begin position="232"/>
        <end position="257"/>
    </location>
</feature>
<accession>A0ABC9P1B1</accession>
<dbReference type="AlphaFoldDB" id="A0ABC9P1B1"/>
<dbReference type="EMBL" id="AEBE01000166">
    <property type="protein sequence ID" value="EFU88737.1"/>
    <property type="molecule type" value="Genomic_DNA"/>
</dbReference>
<evidence type="ECO:0000256" key="1">
    <source>
        <dbReference type="SAM" id="Phobius"/>
    </source>
</evidence>